<feature type="region of interest" description="Disordered" evidence="2">
    <location>
        <begin position="76"/>
        <end position="132"/>
    </location>
</feature>
<dbReference type="KEGG" id="bbel:109470551"/>
<proteinExistence type="predicted"/>
<dbReference type="Proteomes" id="UP000515135">
    <property type="component" value="Unplaced"/>
</dbReference>
<feature type="region of interest" description="Disordered" evidence="2">
    <location>
        <begin position="369"/>
        <end position="391"/>
    </location>
</feature>
<feature type="compositionally biased region" description="Polar residues" evidence="2">
    <location>
        <begin position="106"/>
        <end position="116"/>
    </location>
</feature>
<feature type="compositionally biased region" description="Basic and acidic residues" evidence="2">
    <location>
        <begin position="118"/>
        <end position="132"/>
    </location>
</feature>
<evidence type="ECO:0000313" key="3">
    <source>
        <dbReference type="Proteomes" id="UP000515135"/>
    </source>
</evidence>
<organism evidence="3 4">
    <name type="scientific">Branchiostoma belcheri</name>
    <name type="common">Amphioxus</name>
    <dbReference type="NCBI Taxonomy" id="7741"/>
    <lineage>
        <taxon>Eukaryota</taxon>
        <taxon>Metazoa</taxon>
        <taxon>Chordata</taxon>
        <taxon>Cephalochordata</taxon>
        <taxon>Leptocardii</taxon>
        <taxon>Amphioxiformes</taxon>
        <taxon>Branchiostomatidae</taxon>
        <taxon>Branchiostoma</taxon>
    </lineage>
</organism>
<evidence type="ECO:0000256" key="2">
    <source>
        <dbReference type="SAM" id="MobiDB-lite"/>
    </source>
</evidence>
<protein>
    <submittedName>
        <fullName evidence="4">Uncharacterized protein LOC109470551</fullName>
    </submittedName>
</protein>
<keyword evidence="3" id="KW-1185">Reference proteome</keyword>
<evidence type="ECO:0000256" key="1">
    <source>
        <dbReference type="SAM" id="Coils"/>
    </source>
</evidence>
<feature type="coiled-coil region" evidence="1">
    <location>
        <begin position="184"/>
        <end position="241"/>
    </location>
</feature>
<evidence type="ECO:0000313" key="4">
    <source>
        <dbReference type="RefSeq" id="XP_019625074.1"/>
    </source>
</evidence>
<dbReference type="RefSeq" id="XP_019625074.1">
    <property type="nucleotide sequence ID" value="XM_019769515.1"/>
</dbReference>
<dbReference type="AlphaFoldDB" id="A0A6P4YTJ4"/>
<sequence>MDVYNIDYVTLNDSVAKMRLREKLLAEQGVQLPKAPSKAQREAAVAAAAAVPVPLAVAAAAVVAPVPLAVSEGDVAKRQGPLSQPGKKDTSASEPTLAECVEVPSSVPNKGTSAPTVQREETDGNRLVNKEEENLLISKDEENLLVSKDEENLLVSKDEENLLINNDEENPLINKDEENPLINKDEEENKLINSEEKNRLINNDDENLELAVQHLCCTAIRDACKELQEDLEESLSKEEEDGKEEKLVSTTPRQYGGKMRLDRENADERERWLVKTPEILARNAIEGAFKVLRGEMEPSCDTLSGQNIHLQYMSIRDAVTGCDENDQATQQPLHQEKPSIEEEALECGIEHKVTEREEKMENFHEEENNIIEEKEQTQPKTKKGWKARGKGAARRLGRAVRRLLTSCFRCRVAP</sequence>
<gene>
    <name evidence="4" type="primary">LOC109470551</name>
</gene>
<reference evidence="4" key="1">
    <citation type="submission" date="2025-08" db="UniProtKB">
        <authorList>
            <consortium name="RefSeq"/>
        </authorList>
    </citation>
    <scope>IDENTIFICATION</scope>
    <source>
        <tissue evidence="4">Gonad</tissue>
    </source>
</reference>
<name>A0A6P4YTJ4_BRABE</name>
<dbReference type="OrthoDB" id="6932723at2759"/>
<feature type="compositionally biased region" description="Basic residues" evidence="2">
    <location>
        <begin position="380"/>
        <end position="391"/>
    </location>
</feature>
<keyword evidence="1" id="KW-0175">Coiled coil</keyword>
<dbReference type="GeneID" id="109470551"/>
<accession>A0A6P4YTJ4</accession>